<dbReference type="InterPro" id="IPR003772">
    <property type="entry name" value="YceD"/>
</dbReference>
<dbReference type="AlphaFoldDB" id="A0AA35WVL1"/>
<reference evidence="1" key="1">
    <citation type="submission" date="2023-03" db="EMBL/GenBank/DDBJ databases">
        <authorList>
            <person name="Steffen K."/>
            <person name="Cardenas P."/>
        </authorList>
    </citation>
    <scope>NUCLEOTIDE SEQUENCE</scope>
</reference>
<gene>
    <name evidence="1" type="ORF">GBAR_LOCUS16127</name>
</gene>
<dbReference type="Pfam" id="PF02620">
    <property type="entry name" value="YceD"/>
    <property type="match status" value="1"/>
</dbReference>
<protein>
    <submittedName>
        <fullName evidence="1">Uncharacterized protein Mb2951c</fullName>
    </submittedName>
</protein>
<organism evidence="1 2">
    <name type="scientific">Geodia barretti</name>
    <name type="common">Barrett's horny sponge</name>
    <dbReference type="NCBI Taxonomy" id="519541"/>
    <lineage>
        <taxon>Eukaryota</taxon>
        <taxon>Metazoa</taxon>
        <taxon>Porifera</taxon>
        <taxon>Demospongiae</taxon>
        <taxon>Heteroscleromorpha</taxon>
        <taxon>Tetractinellida</taxon>
        <taxon>Astrophorina</taxon>
        <taxon>Geodiidae</taxon>
        <taxon>Geodia</taxon>
    </lineage>
</organism>
<name>A0AA35WVL1_GEOBA</name>
<keyword evidence="2" id="KW-1185">Reference proteome</keyword>
<accession>A0AA35WVL1</accession>
<evidence type="ECO:0000313" key="2">
    <source>
        <dbReference type="Proteomes" id="UP001174909"/>
    </source>
</evidence>
<comment type="caution">
    <text evidence="1">The sequence shown here is derived from an EMBL/GenBank/DDBJ whole genome shotgun (WGS) entry which is preliminary data.</text>
</comment>
<dbReference type="EMBL" id="CASHTH010002320">
    <property type="protein sequence ID" value="CAI8028255.1"/>
    <property type="molecule type" value="Genomic_DNA"/>
</dbReference>
<proteinExistence type="predicted"/>
<evidence type="ECO:0000313" key="1">
    <source>
        <dbReference type="EMBL" id="CAI8028255.1"/>
    </source>
</evidence>
<sequence>MKYNVAQLLKEAIGSHRNFDIEEDICDAEHPMEHVRGAVDMVRTHQGIWVQARLVVRVPQYCSRCLDAFSRTIRIELDEEYFPEVDVKTGMSALPPDEWDALCIAADQNLDLAEATRQATLAAMPLKPLCKPECVGICDRCGCDRNQGPCDCYNREIDPRWAALRSLMDEQQL</sequence>
<dbReference type="Proteomes" id="UP001174909">
    <property type="component" value="Unassembled WGS sequence"/>
</dbReference>